<feature type="domain" description="MobA-like NTP transferase" evidence="2">
    <location>
        <begin position="31"/>
        <end position="140"/>
    </location>
</feature>
<evidence type="ECO:0000259" key="2">
    <source>
        <dbReference type="Pfam" id="PF12804"/>
    </source>
</evidence>
<sequence length="266" mass="28410">MTAMASTYDAILLAGSRKAGDPLAAARGVAFKCLIPILDVPMLLRVVRSLAGSSSIGRIVLVGDASLLDVSPELGALAEAGRLITVSAETSPSRSVAAALERLGSWPVLVTTADHPLLTPELVERFLGDARTSGADVAAGLTPAQAILARFPGNKRTYWKFKDGRFSGANLFALQTPKAANAVLFWRRVEEERKRPWRIARLFGLRHLVAYLTGRLSLDAAFGRASSVVGARLAPVSLPVAEAAIDVDKLEDLLLVEKILRERAHA</sequence>
<evidence type="ECO:0000313" key="3">
    <source>
        <dbReference type="EMBL" id="SNB60644.1"/>
    </source>
</evidence>
<accession>A0A212QMR0</accession>
<keyword evidence="4" id="KW-1185">Reference proteome</keyword>
<dbReference type="Pfam" id="PF12804">
    <property type="entry name" value="NTP_transf_3"/>
    <property type="match status" value="1"/>
</dbReference>
<name>A0A212QMR0_9PROT</name>
<dbReference type="InterPro" id="IPR025877">
    <property type="entry name" value="MobA-like_NTP_Trfase"/>
</dbReference>
<keyword evidence="1" id="KW-0460">Magnesium</keyword>
<reference evidence="3 4" key="1">
    <citation type="submission" date="2017-06" db="EMBL/GenBank/DDBJ databases">
        <authorList>
            <person name="Kim H.J."/>
            <person name="Triplett B.A."/>
        </authorList>
    </citation>
    <scope>NUCLEOTIDE SEQUENCE [LARGE SCALE GENOMIC DNA]</scope>
    <source>
        <strain evidence="3 4">B29T1</strain>
    </source>
</reference>
<proteinExistence type="predicted"/>
<dbReference type="GO" id="GO:0016779">
    <property type="term" value="F:nucleotidyltransferase activity"/>
    <property type="evidence" value="ECO:0007669"/>
    <property type="project" value="UniProtKB-KW"/>
</dbReference>
<gene>
    <name evidence="3" type="ORF">SAMN07250955_10211</name>
</gene>
<dbReference type="Gene3D" id="3.90.550.10">
    <property type="entry name" value="Spore Coat Polysaccharide Biosynthesis Protein SpsA, Chain A"/>
    <property type="match status" value="1"/>
</dbReference>
<organism evidence="3 4">
    <name type="scientific">Arboricoccus pini</name>
    <dbReference type="NCBI Taxonomy" id="1963835"/>
    <lineage>
        <taxon>Bacteria</taxon>
        <taxon>Pseudomonadati</taxon>
        <taxon>Pseudomonadota</taxon>
        <taxon>Alphaproteobacteria</taxon>
        <taxon>Geminicoccales</taxon>
        <taxon>Geminicoccaceae</taxon>
        <taxon>Arboricoccus</taxon>
    </lineage>
</organism>
<protein>
    <submittedName>
        <fullName evidence="3">2-C-methyl-D-erythritol 4-phosphate cytidylyltransferase</fullName>
    </submittedName>
</protein>
<dbReference type="SUPFAM" id="SSF53448">
    <property type="entry name" value="Nucleotide-diphospho-sugar transferases"/>
    <property type="match status" value="1"/>
</dbReference>
<evidence type="ECO:0000313" key="4">
    <source>
        <dbReference type="Proteomes" id="UP000197065"/>
    </source>
</evidence>
<dbReference type="AlphaFoldDB" id="A0A212QMR0"/>
<keyword evidence="3" id="KW-0548">Nucleotidyltransferase</keyword>
<dbReference type="InterPro" id="IPR029044">
    <property type="entry name" value="Nucleotide-diphossugar_trans"/>
</dbReference>
<dbReference type="Proteomes" id="UP000197065">
    <property type="component" value="Unassembled WGS sequence"/>
</dbReference>
<keyword evidence="3" id="KW-0808">Transferase</keyword>
<dbReference type="EMBL" id="FYEH01000002">
    <property type="protein sequence ID" value="SNB60644.1"/>
    <property type="molecule type" value="Genomic_DNA"/>
</dbReference>
<evidence type="ECO:0000256" key="1">
    <source>
        <dbReference type="ARBA" id="ARBA00022842"/>
    </source>
</evidence>